<gene>
    <name evidence="1" type="ORF">Pan189_14460</name>
</gene>
<name>A0A517QZL7_9PLAN</name>
<dbReference type="KEGG" id="svp:Pan189_14460"/>
<accession>A0A517QZL7</accession>
<evidence type="ECO:0000313" key="2">
    <source>
        <dbReference type="Proteomes" id="UP000317318"/>
    </source>
</evidence>
<dbReference type="PANTHER" id="PTHR37827:SF1">
    <property type="entry name" value="HNH DOMAIN-CONTAINING PROTEIN"/>
    <property type="match status" value="1"/>
</dbReference>
<evidence type="ECO:0008006" key="3">
    <source>
        <dbReference type="Google" id="ProtNLM"/>
    </source>
</evidence>
<dbReference type="PANTHER" id="PTHR37827">
    <property type="entry name" value="TUDOR DOMAIN-CONTAINING PROTEIN"/>
    <property type="match status" value="1"/>
</dbReference>
<evidence type="ECO:0000313" key="1">
    <source>
        <dbReference type="EMBL" id="QDT37079.1"/>
    </source>
</evidence>
<dbReference type="EMBL" id="CP036268">
    <property type="protein sequence ID" value="QDT37079.1"/>
    <property type="molecule type" value="Genomic_DNA"/>
</dbReference>
<dbReference type="RefSeq" id="WP_310821197.1">
    <property type="nucleotide sequence ID" value="NZ_CP036268.1"/>
</dbReference>
<keyword evidence="2" id="KW-1185">Reference proteome</keyword>
<protein>
    <recommendedName>
        <fullName evidence="3">HNH domain-containing protein</fullName>
    </recommendedName>
</protein>
<dbReference type="AlphaFoldDB" id="A0A517QZL7"/>
<sequence>MECVKTVVEYSSLLPFQNMSKSDDCPENRCGLCGRTGVRTTAHHLIPRAVHRKRRFRERYGLEEMRRRKVDLCRLCHRAVHELIPSERELAENYSTITALLRHADIARHVAWAGKQKSR</sequence>
<reference evidence="1 2" key="1">
    <citation type="submission" date="2019-02" db="EMBL/GenBank/DDBJ databases">
        <title>Deep-cultivation of Planctomycetes and their phenomic and genomic characterization uncovers novel biology.</title>
        <authorList>
            <person name="Wiegand S."/>
            <person name="Jogler M."/>
            <person name="Boedeker C."/>
            <person name="Pinto D."/>
            <person name="Vollmers J."/>
            <person name="Rivas-Marin E."/>
            <person name="Kohn T."/>
            <person name="Peeters S.H."/>
            <person name="Heuer A."/>
            <person name="Rast P."/>
            <person name="Oberbeckmann S."/>
            <person name="Bunk B."/>
            <person name="Jeske O."/>
            <person name="Meyerdierks A."/>
            <person name="Storesund J.E."/>
            <person name="Kallscheuer N."/>
            <person name="Luecker S."/>
            <person name="Lage O.M."/>
            <person name="Pohl T."/>
            <person name="Merkel B.J."/>
            <person name="Hornburger P."/>
            <person name="Mueller R.-W."/>
            <person name="Bruemmer F."/>
            <person name="Labrenz M."/>
            <person name="Spormann A.M."/>
            <person name="Op den Camp H."/>
            <person name="Overmann J."/>
            <person name="Amann R."/>
            <person name="Jetten M.S.M."/>
            <person name="Mascher T."/>
            <person name="Medema M.H."/>
            <person name="Devos D.P."/>
            <person name="Kaster A.-K."/>
            <person name="Ovreas L."/>
            <person name="Rohde M."/>
            <person name="Galperin M.Y."/>
            <person name="Jogler C."/>
        </authorList>
    </citation>
    <scope>NUCLEOTIDE SEQUENCE [LARGE SCALE GENOMIC DNA]</scope>
    <source>
        <strain evidence="1 2">Pan189</strain>
    </source>
</reference>
<proteinExistence type="predicted"/>
<organism evidence="1 2">
    <name type="scientific">Stratiformator vulcanicus</name>
    <dbReference type="NCBI Taxonomy" id="2527980"/>
    <lineage>
        <taxon>Bacteria</taxon>
        <taxon>Pseudomonadati</taxon>
        <taxon>Planctomycetota</taxon>
        <taxon>Planctomycetia</taxon>
        <taxon>Planctomycetales</taxon>
        <taxon>Planctomycetaceae</taxon>
        <taxon>Stratiformator</taxon>
    </lineage>
</organism>
<dbReference type="Proteomes" id="UP000317318">
    <property type="component" value="Chromosome"/>
</dbReference>